<organism evidence="1">
    <name type="scientific">uncultured Caudovirales phage</name>
    <dbReference type="NCBI Taxonomy" id="2100421"/>
    <lineage>
        <taxon>Viruses</taxon>
        <taxon>Duplodnaviria</taxon>
        <taxon>Heunggongvirae</taxon>
        <taxon>Uroviricota</taxon>
        <taxon>Caudoviricetes</taxon>
        <taxon>Peduoviridae</taxon>
        <taxon>Maltschvirus</taxon>
        <taxon>Maltschvirus maltsch</taxon>
    </lineage>
</organism>
<protein>
    <submittedName>
        <fullName evidence="1">Uncharacterized protein</fullName>
    </submittedName>
</protein>
<reference evidence="1" key="1">
    <citation type="submission" date="2020-04" db="EMBL/GenBank/DDBJ databases">
        <authorList>
            <person name="Chiriac C."/>
            <person name="Salcher M."/>
            <person name="Ghai R."/>
            <person name="Kavagutti S V."/>
        </authorList>
    </citation>
    <scope>NUCLEOTIDE SEQUENCE</scope>
</reference>
<dbReference type="EMBL" id="LR796341">
    <property type="protein sequence ID" value="CAB4137838.1"/>
    <property type="molecule type" value="Genomic_DNA"/>
</dbReference>
<proteinExistence type="predicted"/>
<gene>
    <name evidence="1" type="ORF">UFOVP328_101</name>
</gene>
<accession>A0A6J5LTR2</accession>
<sequence>MRNLINMLEALEKGCPPATQSIDLNLKNRQKAIDEYHYGPLNPNEPNEEYWQELADKWNTDDIESVKANRCGNCAAFDISEDMLDCIAKGIGSEPGSDPHDTIDAGQLGYCKFLKFKCAAKRTCDAWVEGGPVRD</sequence>
<evidence type="ECO:0000313" key="1">
    <source>
        <dbReference type="EMBL" id="CAB4137838.1"/>
    </source>
</evidence>
<name>A0A6J5LTR2_9CAUD</name>